<feature type="region of interest" description="Disordered" evidence="1">
    <location>
        <begin position="1"/>
        <end position="22"/>
    </location>
</feature>
<accession>A0ABS5M773</accession>
<keyword evidence="2" id="KW-0472">Membrane</keyword>
<evidence type="ECO:0000256" key="2">
    <source>
        <dbReference type="SAM" id="Phobius"/>
    </source>
</evidence>
<keyword evidence="2" id="KW-0812">Transmembrane</keyword>
<name>A0ABS5M773_9MICO</name>
<feature type="compositionally biased region" description="Gly residues" evidence="1">
    <location>
        <begin position="9"/>
        <end position="21"/>
    </location>
</feature>
<sequence>MTGRSRPSGHGGHGGRGGHGKATGNWFTKARALLAGALVLGVGGSLTLAAWTDTETARATFTASTFGIVGSVNNGATYTENPSTAPAALSFAVTPTAMSPGTTTYAKFLVRTTDATNVTGNATLSAPTTTTSTATSLAGFLTYGVRVIPAAQTCDSTSFGGSTNVVVPNGSALTVAGSGSTALAAGGATPVAYCFAVTLPAGTSNAAQGMNTTATWTVTGTSTS</sequence>
<dbReference type="RefSeq" id="WP_211649998.1">
    <property type="nucleotide sequence ID" value="NZ_JAFEVO010000001.1"/>
</dbReference>
<dbReference type="InterPro" id="IPR023833">
    <property type="entry name" value="Signal_pept_SipW-depend-type"/>
</dbReference>
<dbReference type="NCBIfam" id="TIGR04088">
    <property type="entry name" value="cognate_SipW"/>
    <property type="match status" value="1"/>
</dbReference>
<evidence type="ECO:0000313" key="3">
    <source>
        <dbReference type="EMBL" id="MBS3183034.1"/>
    </source>
</evidence>
<keyword evidence="4" id="KW-1185">Reference proteome</keyword>
<dbReference type="EMBL" id="JAFEVO010000001">
    <property type="protein sequence ID" value="MBS3183034.1"/>
    <property type="molecule type" value="Genomic_DNA"/>
</dbReference>
<comment type="caution">
    <text evidence="3">The sequence shown here is derived from an EMBL/GenBank/DDBJ whole genome shotgun (WGS) entry which is preliminary data.</text>
</comment>
<organism evidence="3 4">
    <name type="scientific">Leucobacter manosquensis</name>
    <dbReference type="NCBI Taxonomy" id="2810611"/>
    <lineage>
        <taxon>Bacteria</taxon>
        <taxon>Bacillati</taxon>
        <taxon>Actinomycetota</taxon>
        <taxon>Actinomycetes</taxon>
        <taxon>Micrococcales</taxon>
        <taxon>Microbacteriaceae</taxon>
        <taxon>Leucobacter</taxon>
    </lineage>
</organism>
<gene>
    <name evidence="3" type="ORF">JSQ98_12650</name>
</gene>
<proteinExistence type="predicted"/>
<dbReference type="Proteomes" id="UP000811492">
    <property type="component" value="Unassembled WGS sequence"/>
</dbReference>
<protein>
    <recommendedName>
        <fullName evidence="5">SipW-cognate class signal peptide</fullName>
    </recommendedName>
</protein>
<reference evidence="3 4" key="1">
    <citation type="submission" date="2021-02" db="EMBL/GenBank/DDBJ databases">
        <title>Draft genome and description of Leucobacter sp nov strain Marseille-Q4368.</title>
        <authorList>
            <person name="Boxberger M."/>
            <person name="La Scola B."/>
        </authorList>
    </citation>
    <scope>NUCLEOTIDE SEQUENCE [LARGE SCALE GENOMIC DNA]</scope>
    <source>
        <strain evidence="3 4">Marseille-Q4368</strain>
    </source>
</reference>
<feature type="transmembrane region" description="Helical" evidence="2">
    <location>
        <begin position="32"/>
        <end position="51"/>
    </location>
</feature>
<evidence type="ECO:0000256" key="1">
    <source>
        <dbReference type="SAM" id="MobiDB-lite"/>
    </source>
</evidence>
<evidence type="ECO:0000313" key="4">
    <source>
        <dbReference type="Proteomes" id="UP000811492"/>
    </source>
</evidence>
<evidence type="ECO:0008006" key="5">
    <source>
        <dbReference type="Google" id="ProtNLM"/>
    </source>
</evidence>
<keyword evidence="2" id="KW-1133">Transmembrane helix</keyword>